<proteinExistence type="predicted"/>
<dbReference type="AlphaFoldDB" id="A0A6M1LH30"/>
<dbReference type="RefSeq" id="WP_164693573.1">
    <property type="nucleotide sequence ID" value="NZ_JAAIKB010000002.1"/>
</dbReference>
<keyword evidence="3" id="KW-1185">Reference proteome</keyword>
<feature type="region of interest" description="Disordered" evidence="1">
    <location>
        <begin position="69"/>
        <end position="99"/>
    </location>
</feature>
<evidence type="ECO:0000313" key="3">
    <source>
        <dbReference type="Proteomes" id="UP000475385"/>
    </source>
</evidence>
<accession>A0A6M1LH30</accession>
<dbReference type="Proteomes" id="UP000475385">
    <property type="component" value="Unassembled WGS sequence"/>
</dbReference>
<gene>
    <name evidence="2" type="ORF">G3576_06655</name>
</gene>
<sequence length="99" mass="10694">MELSPDVFGLTTHASTPATAARRGVELAQAHCAQRERGFDIVRSEIWPNEYRIAFRCPRIMPDPVAEALATPAPLPPLPDPAPATPPNRRGVPSSPGLF</sequence>
<evidence type="ECO:0000313" key="2">
    <source>
        <dbReference type="EMBL" id="NGM19688.1"/>
    </source>
</evidence>
<reference evidence="2 3" key="1">
    <citation type="submission" date="2020-03" db="EMBL/GenBank/DDBJ databases">
        <title>Roseomonas stagni sp. nov., isolated from pond water in Japan.</title>
        <authorList>
            <person name="Furuhata K."/>
            <person name="Miyamoto H."/>
            <person name="Goto K."/>
        </authorList>
    </citation>
    <scope>NUCLEOTIDE SEQUENCE [LARGE SCALE GENOMIC DNA]</scope>
    <source>
        <strain evidence="2 3">PeD5</strain>
    </source>
</reference>
<comment type="caution">
    <text evidence="2">The sequence shown here is derived from an EMBL/GenBank/DDBJ whole genome shotgun (WGS) entry which is preliminary data.</text>
</comment>
<protein>
    <submittedName>
        <fullName evidence="2">Uncharacterized protein</fullName>
    </submittedName>
</protein>
<name>A0A6M1LH30_9PROT</name>
<dbReference type="EMBL" id="JAAIKB010000002">
    <property type="protein sequence ID" value="NGM19688.1"/>
    <property type="molecule type" value="Genomic_DNA"/>
</dbReference>
<evidence type="ECO:0000256" key="1">
    <source>
        <dbReference type="SAM" id="MobiDB-lite"/>
    </source>
</evidence>
<organism evidence="2 3">
    <name type="scientific">Falsiroseomonas algicola</name>
    <dbReference type="NCBI Taxonomy" id="2716930"/>
    <lineage>
        <taxon>Bacteria</taxon>
        <taxon>Pseudomonadati</taxon>
        <taxon>Pseudomonadota</taxon>
        <taxon>Alphaproteobacteria</taxon>
        <taxon>Acetobacterales</taxon>
        <taxon>Roseomonadaceae</taxon>
        <taxon>Falsiroseomonas</taxon>
    </lineage>
</organism>
<feature type="compositionally biased region" description="Pro residues" evidence="1">
    <location>
        <begin position="73"/>
        <end position="86"/>
    </location>
</feature>